<dbReference type="CTD" id="24590301"/>
<gene>
    <name evidence="1" type="ORF">MS3_00006100</name>
</gene>
<reference evidence="1" key="4">
    <citation type="journal article" date="2022" name="PLoS Pathog.">
        <title>Chromosome-level genome of Schistosoma haematobium underpins genome-wide explorations of molecular variation.</title>
        <authorList>
            <person name="Stroehlein A.J."/>
            <person name="Korhonen P.K."/>
            <person name="Lee V.V."/>
            <person name="Ralph S.A."/>
            <person name="Mentink-Kane M."/>
            <person name="You H."/>
            <person name="McManus D.P."/>
            <person name="Tchuente L.T."/>
            <person name="Stothard J.R."/>
            <person name="Kaur P."/>
            <person name="Dudchenko O."/>
            <person name="Aiden E.L."/>
            <person name="Yang B."/>
            <person name="Yang H."/>
            <person name="Emery A.M."/>
            <person name="Webster B.L."/>
            <person name="Brindley P.J."/>
            <person name="Rollinson D."/>
            <person name="Chang B.C.H."/>
            <person name="Gasser R.B."/>
            <person name="Young N.D."/>
        </authorList>
    </citation>
    <scope>NUCLEOTIDE SEQUENCE</scope>
</reference>
<dbReference type="Gene3D" id="2.60.40.10">
    <property type="entry name" value="Immunoglobulins"/>
    <property type="match status" value="1"/>
</dbReference>
<dbReference type="InterPro" id="IPR036179">
    <property type="entry name" value="Ig-like_dom_sf"/>
</dbReference>
<sequence length="209" mass="24358">MRKRRWKWVGHTLRKWWECISSTVFNLSSNIISLNFYCNSFSSLHKLLIFQMNRPNWFYILYLTVIQFTIYGVCEELSVSPIAQALRVHESGIFECSFENSSYNSDLRWILFDGTVLLNGNTSEDGRFINEDGILKMTNLTIPDSGEYNCVNVEVNTTVTAHLKVYIMPSYLLEGSIVLAINGVLFILFIYSMIKTYREQNIKDRMHAF</sequence>
<dbReference type="KEGG" id="shx:MS3_00006100"/>
<reference evidence="1" key="2">
    <citation type="journal article" date="2019" name="Gigascience">
        <title>High-quality Schistosoma haematobium genome achieved by single-molecule and long-range sequencing.</title>
        <authorList>
            <person name="Stroehlein A.J."/>
            <person name="Korhonen P.K."/>
            <person name="Chong T.M."/>
            <person name="Lim Y.L."/>
            <person name="Chan K.G."/>
            <person name="Webster B."/>
            <person name="Rollinson D."/>
            <person name="Brindley P.J."/>
            <person name="Gasser R.B."/>
            <person name="Young N.D."/>
        </authorList>
    </citation>
    <scope>NUCLEOTIDE SEQUENCE</scope>
</reference>
<dbReference type="EMBL" id="AMPZ03000004">
    <property type="protein sequence ID" value="KAH9584536.1"/>
    <property type="molecule type" value="Genomic_DNA"/>
</dbReference>
<dbReference type="CDD" id="cd00096">
    <property type="entry name" value="Ig"/>
    <property type="match status" value="1"/>
</dbReference>
<evidence type="ECO:0000313" key="1">
    <source>
        <dbReference type="EMBL" id="KAH9584536.1"/>
    </source>
</evidence>
<comment type="caution">
    <text evidence="1">The sequence shown here is derived from an EMBL/GenBank/DDBJ whole genome shotgun (WGS) entry which is preliminary data.</text>
</comment>
<evidence type="ECO:0000313" key="2">
    <source>
        <dbReference type="Proteomes" id="UP000471633"/>
    </source>
</evidence>
<organism evidence="1 2">
    <name type="scientific">Schistosoma haematobium</name>
    <name type="common">Blood fluke</name>
    <dbReference type="NCBI Taxonomy" id="6185"/>
    <lineage>
        <taxon>Eukaryota</taxon>
        <taxon>Metazoa</taxon>
        <taxon>Spiralia</taxon>
        <taxon>Lophotrochozoa</taxon>
        <taxon>Platyhelminthes</taxon>
        <taxon>Trematoda</taxon>
        <taxon>Digenea</taxon>
        <taxon>Strigeidida</taxon>
        <taxon>Schistosomatoidea</taxon>
        <taxon>Schistosomatidae</taxon>
        <taxon>Schistosoma</taxon>
    </lineage>
</organism>
<reference evidence="1" key="1">
    <citation type="journal article" date="2012" name="Nat. Genet.">
        <title>Whole-genome sequence of Schistosoma haematobium.</title>
        <authorList>
            <person name="Young N.D."/>
            <person name="Jex A.R."/>
            <person name="Li B."/>
            <person name="Liu S."/>
            <person name="Yang L."/>
            <person name="Xiong Z."/>
            <person name="Li Y."/>
            <person name="Cantacessi C."/>
            <person name="Hall R.S."/>
            <person name="Xu X."/>
            <person name="Chen F."/>
            <person name="Wu X."/>
            <person name="Zerlotini A."/>
            <person name="Oliveira G."/>
            <person name="Hofmann A."/>
            <person name="Zhang G."/>
            <person name="Fang X."/>
            <person name="Kang Y."/>
            <person name="Campbell B.E."/>
            <person name="Loukas A."/>
            <person name="Ranganathan S."/>
            <person name="Rollinson D."/>
            <person name="Rinaldi G."/>
            <person name="Brindley P.J."/>
            <person name="Yang H."/>
            <person name="Wang J."/>
            <person name="Wang J."/>
            <person name="Gasser R.B."/>
        </authorList>
    </citation>
    <scope>NUCLEOTIDE SEQUENCE</scope>
</reference>
<dbReference type="InterPro" id="IPR013783">
    <property type="entry name" value="Ig-like_fold"/>
</dbReference>
<proteinExistence type="predicted"/>
<dbReference type="AlphaFoldDB" id="A0A6A5DD93"/>
<dbReference type="GeneID" id="24590301"/>
<dbReference type="InterPro" id="IPR007110">
    <property type="entry name" value="Ig-like_dom"/>
</dbReference>
<reference evidence="1" key="3">
    <citation type="submission" date="2021-06" db="EMBL/GenBank/DDBJ databases">
        <title>Chromosome-level genome assembly for S. haematobium.</title>
        <authorList>
            <person name="Stroehlein A.J."/>
        </authorList>
    </citation>
    <scope>NUCLEOTIDE SEQUENCE</scope>
</reference>
<dbReference type="Proteomes" id="UP000471633">
    <property type="component" value="Unassembled WGS sequence"/>
</dbReference>
<protein>
    <submittedName>
        <fullName evidence="1">Uncharacterized protein</fullName>
    </submittedName>
</protein>
<name>A0A6A5DD93_SCHHA</name>
<dbReference type="RefSeq" id="XP_012794193.2">
    <property type="nucleotide sequence ID" value="XM_012938739.3"/>
</dbReference>
<keyword evidence="2" id="KW-1185">Reference proteome</keyword>
<accession>A0A6A5DD93</accession>
<dbReference type="SUPFAM" id="SSF48726">
    <property type="entry name" value="Immunoglobulin"/>
    <property type="match status" value="1"/>
</dbReference>
<dbReference type="PROSITE" id="PS50835">
    <property type="entry name" value="IG_LIKE"/>
    <property type="match status" value="1"/>
</dbReference>